<reference evidence="2 3" key="1">
    <citation type="submission" date="2019-06" db="EMBL/GenBank/DDBJ databases">
        <title>Vibrio cholerae phylogeny based on whole-genome sequencing reveals genetic diversity and population strucutre.</title>
        <authorList>
            <person name="Zhiqiu Y."/>
            <person name="Bin L."/>
            <person name="Lingyan J."/>
        </authorList>
    </citation>
    <scope>NUCLEOTIDE SEQUENCE [LARGE SCALE GENOMIC DNA]</scope>
    <source>
        <strain evidence="2 3">N2768</strain>
    </source>
</reference>
<accession>A0A5C9SYQ4</accession>
<protein>
    <submittedName>
        <fullName evidence="2">DUF4297 domain-containing protein</fullName>
    </submittedName>
</protein>
<dbReference type="RefSeq" id="WP_000521769.1">
    <property type="nucleotide sequence ID" value="NZ_CP063421.1"/>
</dbReference>
<gene>
    <name evidence="2" type="ORF">FXE67_09940</name>
</gene>
<dbReference type="Pfam" id="PF14130">
    <property type="entry name" value="Cap4_nuclease"/>
    <property type="match status" value="1"/>
</dbReference>
<feature type="domain" description="CD-NTase associated protein 4-like DNA endonuclease" evidence="1">
    <location>
        <begin position="15"/>
        <end position="217"/>
    </location>
</feature>
<evidence type="ECO:0000259" key="1">
    <source>
        <dbReference type="Pfam" id="PF14130"/>
    </source>
</evidence>
<comment type="caution">
    <text evidence="2">The sequence shown here is derived from an EMBL/GenBank/DDBJ whole genome shotgun (WGS) entry which is preliminary data.</text>
</comment>
<dbReference type="InterPro" id="IPR025382">
    <property type="entry name" value="Cap4-like_endonuclease_dom"/>
</dbReference>
<name>A0A5C9SYQ4_VIBCL</name>
<dbReference type="GO" id="GO:0004518">
    <property type="term" value="F:nuclease activity"/>
    <property type="evidence" value="ECO:0007669"/>
    <property type="project" value="InterPro"/>
</dbReference>
<sequence length="362" mass="41142">MGLAEALISIPQSERGGEIAQRGFDYQTCWALSQMLEYELDGKDYVFIFEYHDDVLILDSEDDPQDLTFAQVKTRESNWTVHNLLKSTEKKPISIIGKLFLHQKNFSGYSPKLLFVTNASFNFHTKAGGKTCFDVNSIESTDQEKFKQAIKEQVELEQEHIDLSTLRFVQSSLSLDDHMTHLKGKLCDFLGKKYGESTTLSPNVLATLLESECRQKSKFKSADIANFMDLVTRKGFSSKAFNNVIESLNASNSLKPDWEMAEPVFKDLNKGALQLIHLKASFSQICIDLNKNKKTPSSVYLEHAISLYDQIKIDKDLKFYITETIVNIDALCPDYTMTLNLGKKECIVVYSIIQKLLEEGHK</sequence>
<organism evidence="2 3">
    <name type="scientific">Vibrio cholerae</name>
    <dbReference type="NCBI Taxonomy" id="666"/>
    <lineage>
        <taxon>Bacteria</taxon>
        <taxon>Pseudomonadati</taxon>
        <taxon>Pseudomonadota</taxon>
        <taxon>Gammaproteobacteria</taxon>
        <taxon>Vibrionales</taxon>
        <taxon>Vibrionaceae</taxon>
        <taxon>Vibrio</taxon>
    </lineage>
</organism>
<dbReference type="EMBL" id="VSGZ01000035">
    <property type="protein sequence ID" value="TXY92291.1"/>
    <property type="molecule type" value="Genomic_DNA"/>
</dbReference>
<dbReference type="Proteomes" id="UP000323583">
    <property type="component" value="Unassembled WGS sequence"/>
</dbReference>
<dbReference type="AlphaFoldDB" id="A0A5C9SYQ4"/>
<evidence type="ECO:0000313" key="3">
    <source>
        <dbReference type="Proteomes" id="UP000323583"/>
    </source>
</evidence>
<proteinExistence type="predicted"/>
<evidence type="ECO:0000313" key="2">
    <source>
        <dbReference type="EMBL" id="TXY92291.1"/>
    </source>
</evidence>